<accession>A0A6G9Z1S0</accession>
<dbReference type="EMBL" id="CP046173">
    <property type="protein sequence ID" value="QIS19422.1"/>
    <property type="molecule type" value="Genomic_DNA"/>
</dbReference>
<organism evidence="2 3">
    <name type="scientific">Nocardia terpenica</name>
    <dbReference type="NCBI Taxonomy" id="455432"/>
    <lineage>
        <taxon>Bacteria</taxon>
        <taxon>Bacillati</taxon>
        <taxon>Actinomycetota</taxon>
        <taxon>Actinomycetes</taxon>
        <taxon>Mycobacteriales</taxon>
        <taxon>Nocardiaceae</taxon>
        <taxon>Nocardia</taxon>
    </lineage>
</organism>
<evidence type="ECO:0000313" key="3">
    <source>
        <dbReference type="Proteomes" id="UP000500953"/>
    </source>
</evidence>
<protein>
    <submittedName>
        <fullName evidence="2">Uncharacterized protein</fullName>
    </submittedName>
</protein>
<proteinExistence type="predicted"/>
<reference evidence="2 3" key="1">
    <citation type="journal article" date="2019" name="ACS Chem. Biol.">
        <title>Identification and Mobilization of a Cryptic Antibiotic Biosynthesis Gene Locus from a Human-Pathogenic Nocardia Isolate.</title>
        <authorList>
            <person name="Herisse M."/>
            <person name="Ishida K."/>
            <person name="Porter J.L."/>
            <person name="Howden B."/>
            <person name="Hertweck C."/>
            <person name="Stinear T.P."/>
            <person name="Pidot S.J."/>
        </authorList>
    </citation>
    <scope>NUCLEOTIDE SEQUENCE [LARGE SCALE GENOMIC DNA]</scope>
    <source>
        <strain evidence="2 3">AUSMDU00012715</strain>
    </source>
</reference>
<evidence type="ECO:0000256" key="1">
    <source>
        <dbReference type="SAM" id="SignalP"/>
    </source>
</evidence>
<feature type="chain" id="PRO_5026252901" evidence="1">
    <location>
        <begin position="28"/>
        <end position="172"/>
    </location>
</feature>
<gene>
    <name evidence="2" type="ORF">F6W96_15165</name>
</gene>
<keyword evidence="1" id="KW-0732">Signal</keyword>
<dbReference type="Proteomes" id="UP000500953">
    <property type="component" value="Chromosome"/>
</dbReference>
<feature type="signal peptide" evidence="1">
    <location>
        <begin position="1"/>
        <end position="27"/>
    </location>
</feature>
<evidence type="ECO:0000313" key="2">
    <source>
        <dbReference type="EMBL" id="QIS19422.1"/>
    </source>
</evidence>
<dbReference type="RefSeq" id="WP_167486708.1">
    <property type="nucleotide sequence ID" value="NZ_CP046173.1"/>
</dbReference>
<name>A0A6G9Z1S0_9NOCA</name>
<sequence>MSRTVKVLVGVLFSVLAGVPVCGAAHADPIHGSCSGGELRWDVVDGSISMVPRQVTFVTSGVWKDCVGIDGITGATVAGVHKSMSSCVRPADGPLTFTIDWSNGATSTVWGDWPVGMVQPTVGELTVVDGLGAGGRVRIVANYNVWAPETVIGCLTGGISSGTGMVQSITFL</sequence>
<dbReference type="AlphaFoldDB" id="A0A6G9Z1S0"/>